<evidence type="ECO:0000313" key="2">
    <source>
        <dbReference type="Proteomes" id="UP000195221"/>
    </source>
</evidence>
<proteinExistence type="predicted"/>
<dbReference type="RefSeq" id="WP_236873427.1">
    <property type="nucleotide sequence ID" value="NZ_MSRG01000024.1"/>
</dbReference>
<dbReference type="SUPFAM" id="SSF53756">
    <property type="entry name" value="UDP-Glycosyltransferase/glycogen phosphorylase"/>
    <property type="match status" value="1"/>
</dbReference>
<comment type="caution">
    <text evidence="1">The sequence shown here is derived from an EMBL/GenBank/DDBJ whole genome shotgun (WGS) entry which is preliminary data.</text>
</comment>
<dbReference type="PANTHER" id="PTHR45947:SF3">
    <property type="entry name" value="SULFOQUINOVOSYL TRANSFERASE SQD2"/>
    <property type="match status" value="1"/>
</dbReference>
<keyword evidence="1" id="KW-0808">Transferase</keyword>
<gene>
    <name evidence="1" type="ORF">PAMC26577_07595</name>
</gene>
<dbReference type="Gene3D" id="3.40.50.2000">
    <property type="entry name" value="Glycogen Phosphorylase B"/>
    <property type="match status" value="1"/>
</dbReference>
<dbReference type="Pfam" id="PF13692">
    <property type="entry name" value="Glyco_trans_1_4"/>
    <property type="match status" value="1"/>
</dbReference>
<name>A0A242N1P7_CABSO</name>
<organism evidence="1 2">
    <name type="scientific">Caballeronia sordidicola</name>
    <name type="common">Burkholderia sordidicola</name>
    <dbReference type="NCBI Taxonomy" id="196367"/>
    <lineage>
        <taxon>Bacteria</taxon>
        <taxon>Pseudomonadati</taxon>
        <taxon>Pseudomonadota</taxon>
        <taxon>Betaproteobacteria</taxon>
        <taxon>Burkholderiales</taxon>
        <taxon>Burkholderiaceae</taxon>
        <taxon>Caballeronia</taxon>
    </lineage>
</organism>
<dbReference type="PANTHER" id="PTHR45947">
    <property type="entry name" value="SULFOQUINOVOSYL TRANSFERASE SQD2"/>
    <property type="match status" value="1"/>
</dbReference>
<sequence>MNCARSITLIMDGNFRRVGEDILSPHMSYARFGARFTDSFDQVVIVARSFPAMEAIGERVTGEHVSFVDLGANRGVRALITSVPRLLIRLYRQLVTAPVVLIRFPGNIASLALFICLIGGKRFSAEVVADPADYFGASASRHPLRRVARLVHCWTTRIAALRAVTVRYVTSEYLQRKYPATHADMMFGFSDVYLKDALFETPLVRTPRPDGGLRLINTAMMHNHSKGHGVLLQAVADLHKRDIAVELTLIGDGALRPEFETQAAQLGLGDHVTFVGIVNADLVADHVAEHDLFVLPSFQEGMPRAMLEAMAAGTPVIASNVGGIPEVLGEESMVAPGDVAALVSSIEMLARDRSLLQARAKAAREAALPFGFDALQARYRTYCDALLKAHGNA</sequence>
<reference evidence="1 2" key="1">
    <citation type="submission" date="2017-03" db="EMBL/GenBank/DDBJ databases">
        <title>Genome analysis of strain PAMC 26577.</title>
        <authorList>
            <person name="Oh H.-M."/>
            <person name="Yang J.-A."/>
        </authorList>
    </citation>
    <scope>NUCLEOTIDE SEQUENCE [LARGE SCALE GENOMIC DNA]</scope>
    <source>
        <strain evidence="1 2">PAMC 26577</strain>
    </source>
</reference>
<dbReference type="AlphaFoldDB" id="A0A242N1P7"/>
<protein>
    <submittedName>
        <fullName evidence="1">Glycosyl transferase, group 1</fullName>
    </submittedName>
</protein>
<dbReference type="EMBL" id="NBTZ01000030">
    <property type="protein sequence ID" value="OTP77482.1"/>
    <property type="molecule type" value="Genomic_DNA"/>
</dbReference>
<dbReference type="InterPro" id="IPR050194">
    <property type="entry name" value="Glycosyltransferase_grp1"/>
</dbReference>
<dbReference type="CDD" id="cd03801">
    <property type="entry name" value="GT4_PimA-like"/>
    <property type="match status" value="1"/>
</dbReference>
<dbReference type="Proteomes" id="UP000195221">
    <property type="component" value="Unassembled WGS sequence"/>
</dbReference>
<accession>A0A242N1P7</accession>
<dbReference type="GO" id="GO:0016757">
    <property type="term" value="F:glycosyltransferase activity"/>
    <property type="evidence" value="ECO:0007669"/>
    <property type="project" value="TreeGrafter"/>
</dbReference>
<evidence type="ECO:0000313" key="1">
    <source>
        <dbReference type="EMBL" id="OTP77482.1"/>
    </source>
</evidence>